<accession>A0A9N9S3K3</accession>
<proteinExistence type="predicted"/>
<dbReference type="Proteomes" id="UP001153620">
    <property type="component" value="Chromosome 3"/>
</dbReference>
<sequence>MKCLLTIVFCLFVTQKSISLPIRNIPSNSLANIIEKSSLFLTDQKGFHPDLIQISIKKFKNDEDTSEMDINQEERQIPVISDIERIKKVIEIIEFVGEKVGDLFDKIQSTDPNEQIYDFKSSEMNTTDM</sequence>
<feature type="chain" id="PRO_5040193160" evidence="1">
    <location>
        <begin position="20"/>
        <end position="129"/>
    </location>
</feature>
<dbReference type="EMBL" id="OU895879">
    <property type="protein sequence ID" value="CAG9807978.1"/>
    <property type="molecule type" value="Genomic_DNA"/>
</dbReference>
<evidence type="ECO:0000313" key="3">
    <source>
        <dbReference type="Proteomes" id="UP001153620"/>
    </source>
</evidence>
<feature type="signal peptide" evidence="1">
    <location>
        <begin position="1"/>
        <end position="19"/>
    </location>
</feature>
<keyword evidence="3" id="KW-1185">Reference proteome</keyword>
<organism evidence="2 3">
    <name type="scientific">Chironomus riparius</name>
    <dbReference type="NCBI Taxonomy" id="315576"/>
    <lineage>
        <taxon>Eukaryota</taxon>
        <taxon>Metazoa</taxon>
        <taxon>Ecdysozoa</taxon>
        <taxon>Arthropoda</taxon>
        <taxon>Hexapoda</taxon>
        <taxon>Insecta</taxon>
        <taxon>Pterygota</taxon>
        <taxon>Neoptera</taxon>
        <taxon>Endopterygota</taxon>
        <taxon>Diptera</taxon>
        <taxon>Nematocera</taxon>
        <taxon>Chironomoidea</taxon>
        <taxon>Chironomidae</taxon>
        <taxon>Chironominae</taxon>
        <taxon>Chironomus</taxon>
    </lineage>
</organism>
<gene>
    <name evidence="2" type="ORF">CHIRRI_LOCUS10824</name>
</gene>
<keyword evidence="1" id="KW-0732">Signal</keyword>
<protein>
    <submittedName>
        <fullName evidence="2">Uncharacterized protein</fullName>
    </submittedName>
</protein>
<reference evidence="2" key="2">
    <citation type="submission" date="2022-10" db="EMBL/GenBank/DDBJ databases">
        <authorList>
            <consortium name="ENA_rothamsted_submissions"/>
            <consortium name="culmorum"/>
            <person name="King R."/>
        </authorList>
    </citation>
    <scope>NUCLEOTIDE SEQUENCE</scope>
</reference>
<name>A0A9N9S3K3_9DIPT</name>
<reference evidence="2" key="1">
    <citation type="submission" date="2022-01" db="EMBL/GenBank/DDBJ databases">
        <authorList>
            <person name="King R."/>
        </authorList>
    </citation>
    <scope>NUCLEOTIDE SEQUENCE</scope>
</reference>
<evidence type="ECO:0000313" key="2">
    <source>
        <dbReference type="EMBL" id="CAG9807978.1"/>
    </source>
</evidence>
<dbReference type="AlphaFoldDB" id="A0A9N9S3K3"/>
<evidence type="ECO:0000256" key="1">
    <source>
        <dbReference type="SAM" id="SignalP"/>
    </source>
</evidence>